<comment type="caution">
    <text evidence="7">The sequence shown here is derived from an EMBL/GenBank/DDBJ whole genome shotgun (WGS) entry which is preliminary data.</text>
</comment>
<dbReference type="GO" id="GO:0016020">
    <property type="term" value="C:membrane"/>
    <property type="evidence" value="ECO:0007669"/>
    <property type="project" value="UniProtKB-SubCell"/>
</dbReference>
<proteinExistence type="predicted"/>
<evidence type="ECO:0000256" key="2">
    <source>
        <dbReference type="ARBA" id="ARBA00022692"/>
    </source>
</evidence>
<evidence type="ECO:0000313" key="7">
    <source>
        <dbReference type="EMBL" id="MCT8991389.1"/>
    </source>
</evidence>
<dbReference type="InterPro" id="IPR009915">
    <property type="entry name" value="NnrU_dom"/>
</dbReference>
<feature type="transmembrane region" description="Helical" evidence="5">
    <location>
        <begin position="101"/>
        <end position="119"/>
    </location>
</feature>
<evidence type="ECO:0000256" key="3">
    <source>
        <dbReference type="ARBA" id="ARBA00022989"/>
    </source>
</evidence>
<evidence type="ECO:0000259" key="6">
    <source>
        <dbReference type="Pfam" id="PF07298"/>
    </source>
</evidence>
<evidence type="ECO:0000313" key="8">
    <source>
        <dbReference type="Proteomes" id="UP001149009"/>
    </source>
</evidence>
<feature type="domain" description="NnrU" evidence="6">
    <location>
        <begin position="3"/>
        <end position="188"/>
    </location>
</feature>
<keyword evidence="8" id="KW-1185">Reference proteome</keyword>
<dbReference type="AlphaFoldDB" id="A0A9X2XA72"/>
<sequence>MAVLIAGLILFLGTHSTRIVAPGLRERVVVNGGERAWRGLYTLLSLIGLVLIIWGYGLARQDAVILYQPAAGMRHLALLLLLPVFPLLFASHMPGRIKAAVGHPMLAATVLWGIAHLLANGTLADLLLFGGVAGWAAVDWVSSVRHPRKPVTSRAPSLRNDVISVIGGLAVYGILVGGLHELLIGVSPI</sequence>
<keyword evidence="3 5" id="KW-1133">Transmembrane helix</keyword>
<dbReference type="EMBL" id="JAODNV010000015">
    <property type="protein sequence ID" value="MCT8991389.1"/>
    <property type="molecule type" value="Genomic_DNA"/>
</dbReference>
<name>A0A9X2XA72_9HYPH</name>
<feature type="transmembrane region" description="Helical" evidence="5">
    <location>
        <begin position="40"/>
        <end position="59"/>
    </location>
</feature>
<reference evidence="7" key="1">
    <citation type="submission" date="2022-08" db="EMBL/GenBank/DDBJ databases">
        <title>Chelativorans sichuanense sp. nov., a paraffin oil-degrading bacterium isolated from a mixture of oil-based drill cuttings and paddy soil.</title>
        <authorList>
            <person name="Yu J."/>
            <person name="Liu H."/>
            <person name="Chen Q."/>
        </authorList>
    </citation>
    <scope>NUCLEOTIDE SEQUENCE</scope>
    <source>
        <strain evidence="7">SCAU 2101</strain>
    </source>
</reference>
<comment type="subcellular location">
    <subcellularLocation>
        <location evidence="1">Membrane</location>
        <topology evidence="1">Multi-pass membrane protein</topology>
    </subcellularLocation>
</comment>
<gene>
    <name evidence="7" type="ORF">NYR54_13980</name>
</gene>
<protein>
    <submittedName>
        <fullName evidence="7">NnrU family protein</fullName>
    </submittedName>
</protein>
<evidence type="ECO:0000256" key="5">
    <source>
        <dbReference type="SAM" id="Phobius"/>
    </source>
</evidence>
<evidence type="ECO:0000256" key="4">
    <source>
        <dbReference type="ARBA" id="ARBA00023136"/>
    </source>
</evidence>
<dbReference type="RefSeq" id="WP_261516314.1">
    <property type="nucleotide sequence ID" value="NZ_JAODNV010000015.1"/>
</dbReference>
<feature type="transmembrane region" description="Helical" evidence="5">
    <location>
        <begin position="71"/>
        <end position="89"/>
    </location>
</feature>
<feature type="transmembrane region" description="Helical" evidence="5">
    <location>
        <begin position="162"/>
        <end position="184"/>
    </location>
</feature>
<organism evidence="7 8">
    <name type="scientific">Chelativorans petroleitrophicus</name>
    <dbReference type="NCBI Taxonomy" id="2975484"/>
    <lineage>
        <taxon>Bacteria</taxon>
        <taxon>Pseudomonadati</taxon>
        <taxon>Pseudomonadota</taxon>
        <taxon>Alphaproteobacteria</taxon>
        <taxon>Hyphomicrobiales</taxon>
        <taxon>Phyllobacteriaceae</taxon>
        <taxon>Chelativorans</taxon>
    </lineage>
</organism>
<accession>A0A9X2XA72</accession>
<keyword evidence="4 5" id="KW-0472">Membrane</keyword>
<dbReference type="Proteomes" id="UP001149009">
    <property type="component" value="Unassembled WGS sequence"/>
</dbReference>
<dbReference type="Pfam" id="PF07298">
    <property type="entry name" value="NnrU"/>
    <property type="match status" value="1"/>
</dbReference>
<evidence type="ECO:0000256" key="1">
    <source>
        <dbReference type="ARBA" id="ARBA00004141"/>
    </source>
</evidence>
<keyword evidence="2 5" id="KW-0812">Transmembrane</keyword>